<dbReference type="Gene3D" id="3.90.660.10">
    <property type="match status" value="1"/>
</dbReference>
<evidence type="ECO:0000259" key="1">
    <source>
        <dbReference type="Pfam" id="PF01593"/>
    </source>
</evidence>
<protein>
    <submittedName>
        <fullName evidence="2">FAD-dependent oxidoreductase</fullName>
    </submittedName>
</protein>
<dbReference type="InterPro" id="IPR002937">
    <property type="entry name" value="Amino_oxidase"/>
</dbReference>
<dbReference type="EMBL" id="CP058350">
    <property type="protein sequence ID" value="QLF68427.1"/>
    <property type="molecule type" value="Genomic_DNA"/>
</dbReference>
<reference evidence="2 3" key="1">
    <citation type="submission" date="2020-06" db="EMBL/GenBank/DDBJ databases">
        <title>Genome sequence of Rhizobium sp strain ADMK78.</title>
        <authorList>
            <person name="Rahi P."/>
        </authorList>
    </citation>
    <scope>NUCLEOTIDE SEQUENCE [LARGE SCALE GENOMIC DNA]</scope>
    <source>
        <strain evidence="2 3">ADMK78</strain>
    </source>
</reference>
<sequence length="334" mass="37064">MKKRIAIVGAGIAGLAVARTVQDFADVAVFEKSRGLGGRMAQRRREDYAFDHGAQYFSVRGRDFAKVINDAEKAGAVARWPSSISTFPARDFAMAQSSAGQDRYTGVPGMSSLAAYLATGLEIRREFEVSTLERGEAGWQLRPLNKEKTGVVIGPFDFVVCATPAPQVLRLMPTDFSGQETLESVRMSGCFTLMIGDVERRRLPFQAARIDHPILSWVAANDTKPGRTSTLSLTVHSRNDWAEAHLEADRDWIRQTMLAALSEVLGMDFSDAAWIDLHRWRYANVENAAGKDYLWDEKLNLAACGDWCLGNRVEAAFDSGRQLGAAIRRWAERE</sequence>
<gene>
    <name evidence="2" type="ORF">FE840_002050</name>
</gene>
<name>A0ABX6QIZ6_9HYPH</name>
<accession>A0ABX6QIZ6</accession>
<dbReference type="RefSeq" id="WP_138288513.1">
    <property type="nucleotide sequence ID" value="NZ_CP058350.1"/>
</dbReference>
<organism evidence="2 3">
    <name type="scientific">Peteryoungia desertarenae</name>
    <dbReference type="NCBI Taxonomy" id="1813451"/>
    <lineage>
        <taxon>Bacteria</taxon>
        <taxon>Pseudomonadati</taxon>
        <taxon>Pseudomonadota</taxon>
        <taxon>Alphaproteobacteria</taxon>
        <taxon>Hyphomicrobiales</taxon>
        <taxon>Rhizobiaceae</taxon>
        <taxon>Peteryoungia</taxon>
    </lineage>
</organism>
<evidence type="ECO:0000313" key="2">
    <source>
        <dbReference type="EMBL" id="QLF68427.1"/>
    </source>
</evidence>
<dbReference type="InterPro" id="IPR036188">
    <property type="entry name" value="FAD/NAD-bd_sf"/>
</dbReference>
<proteinExistence type="predicted"/>
<evidence type="ECO:0000313" key="3">
    <source>
        <dbReference type="Proteomes" id="UP000308530"/>
    </source>
</evidence>
<dbReference type="Gene3D" id="3.50.50.60">
    <property type="entry name" value="FAD/NAD(P)-binding domain"/>
    <property type="match status" value="1"/>
</dbReference>
<dbReference type="PANTHER" id="PTHR16128">
    <property type="entry name" value="FAD/NAD(P)-BINDING OXIDOREDUCTASE FAMILY PROTEIN"/>
    <property type="match status" value="1"/>
</dbReference>
<dbReference type="PANTHER" id="PTHR16128:SF5">
    <property type="entry name" value="FAD_NAD(P)-BINDING OXIDOREDUCTASE FAMILY PROTEIN"/>
    <property type="match status" value="1"/>
</dbReference>
<dbReference type="Pfam" id="PF01593">
    <property type="entry name" value="Amino_oxidase"/>
    <property type="match status" value="1"/>
</dbReference>
<feature type="domain" description="Amine oxidase" evidence="1">
    <location>
        <begin position="75"/>
        <end position="321"/>
    </location>
</feature>
<dbReference type="Pfam" id="PF13450">
    <property type="entry name" value="NAD_binding_8"/>
    <property type="match status" value="1"/>
</dbReference>
<keyword evidence="3" id="KW-1185">Reference proteome</keyword>
<dbReference type="SUPFAM" id="SSF51905">
    <property type="entry name" value="FAD/NAD(P)-binding domain"/>
    <property type="match status" value="1"/>
</dbReference>
<dbReference type="Proteomes" id="UP000308530">
    <property type="component" value="Chromosome"/>
</dbReference>